<name>A0AAV3T6H7_9EURY</name>
<dbReference type="RefSeq" id="WP_343772524.1">
    <property type="nucleotide sequence ID" value="NZ_BAAADV010000001.1"/>
</dbReference>
<proteinExistence type="predicted"/>
<organism evidence="2 3">
    <name type="scientific">Natronoarchaeum mannanilyticum</name>
    <dbReference type="NCBI Taxonomy" id="926360"/>
    <lineage>
        <taxon>Archaea</taxon>
        <taxon>Methanobacteriati</taxon>
        <taxon>Methanobacteriota</taxon>
        <taxon>Stenosarchaea group</taxon>
        <taxon>Halobacteria</taxon>
        <taxon>Halobacteriales</taxon>
        <taxon>Natronoarchaeaceae</taxon>
    </lineage>
</organism>
<keyword evidence="1" id="KW-1133">Transmembrane helix</keyword>
<keyword evidence="3" id="KW-1185">Reference proteome</keyword>
<evidence type="ECO:0008006" key="4">
    <source>
        <dbReference type="Google" id="ProtNLM"/>
    </source>
</evidence>
<keyword evidence="1" id="KW-0812">Transmembrane</keyword>
<sequence>MIQDPRDRRFVAALCVAVVASVPLGVLAARILGVAHWEYAAAGIQLAAAPICWWLAFVRFERPDGTPIELGQGGQFLLRAGTTVVALTAAYVLAPDAVPQWAFAAAPAAAVGVQLWYLDRASWVEVPE</sequence>
<evidence type="ECO:0000256" key="1">
    <source>
        <dbReference type="SAM" id="Phobius"/>
    </source>
</evidence>
<gene>
    <name evidence="2" type="ORF">GCM10009020_07410</name>
</gene>
<dbReference type="AlphaFoldDB" id="A0AAV3T6H7"/>
<reference evidence="2 3" key="1">
    <citation type="journal article" date="2019" name="Int. J. Syst. Evol. Microbiol.">
        <title>The Global Catalogue of Microorganisms (GCM) 10K type strain sequencing project: providing services to taxonomists for standard genome sequencing and annotation.</title>
        <authorList>
            <consortium name="The Broad Institute Genomics Platform"/>
            <consortium name="The Broad Institute Genome Sequencing Center for Infectious Disease"/>
            <person name="Wu L."/>
            <person name="Ma J."/>
        </authorList>
    </citation>
    <scope>NUCLEOTIDE SEQUENCE [LARGE SCALE GENOMIC DNA]</scope>
    <source>
        <strain evidence="2 3">JCM 16328</strain>
    </source>
</reference>
<evidence type="ECO:0000313" key="2">
    <source>
        <dbReference type="EMBL" id="GAA0664973.1"/>
    </source>
</evidence>
<dbReference type="EMBL" id="BAAADV010000001">
    <property type="protein sequence ID" value="GAA0664973.1"/>
    <property type="molecule type" value="Genomic_DNA"/>
</dbReference>
<comment type="caution">
    <text evidence="2">The sequence shown here is derived from an EMBL/GenBank/DDBJ whole genome shotgun (WGS) entry which is preliminary data.</text>
</comment>
<protein>
    <recommendedName>
        <fullName evidence="4">ATP synthase subunit I</fullName>
    </recommendedName>
</protein>
<accession>A0AAV3T6H7</accession>
<feature type="transmembrane region" description="Helical" evidence="1">
    <location>
        <begin position="38"/>
        <end position="56"/>
    </location>
</feature>
<keyword evidence="1" id="KW-0472">Membrane</keyword>
<dbReference type="Proteomes" id="UP001500420">
    <property type="component" value="Unassembled WGS sequence"/>
</dbReference>
<evidence type="ECO:0000313" key="3">
    <source>
        <dbReference type="Proteomes" id="UP001500420"/>
    </source>
</evidence>